<evidence type="ECO:0008006" key="6">
    <source>
        <dbReference type="Google" id="ProtNLM"/>
    </source>
</evidence>
<evidence type="ECO:0000256" key="2">
    <source>
        <dbReference type="ARBA" id="ARBA00022612"/>
    </source>
</evidence>
<organism evidence="4 5">
    <name type="scientific">Candidatus Liberibacter solanacearum</name>
    <dbReference type="NCBI Taxonomy" id="556287"/>
    <lineage>
        <taxon>Bacteria</taxon>
        <taxon>Pseudomonadati</taxon>
        <taxon>Pseudomonadota</taxon>
        <taxon>Alphaproteobacteria</taxon>
        <taxon>Hyphomicrobiales</taxon>
        <taxon>Rhizobiaceae</taxon>
        <taxon>Liberibacter</taxon>
    </lineage>
</organism>
<protein>
    <recommendedName>
        <fullName evidence="6">Phage tail protein</fullName>
    </recommendedName>
</protein>
<keyword evidence="3" id="KW-0231">Viral genome packaging</keyword>
<keyword evidence="5" id="KW-1185">Reference proteome</keyword>
<keyword evidence="2" id="KW-1188">Viral release from host cell</keyword>
<evidence type="ECO:0000256" key="1">
    <source>
        <dbReference type="ARBA" id="ARBA00004328"/>
    </source>
</evidence>
<proteinExistence type="predicted"/>
<dbReference type="Proteomes" id="UP000033731">
    <property type="component" value="Unassembled WGS sequence"/>
</dbReference>
<name>A0A095BGQ6_9HYPH</name>
<gene>
    <name evidence="4" type="ORF">DJ66_0314</name>
</gene>
<dbReference type="EMBL" id="JMTK01000002">
    <property type="protein sequence ID" value="KJZ81592.1"/>
    <property type="molecule type" value="Genomic_DNA"/>
</dbReference>
<reference evidence="4 5" key="1">
    <citation type="journal article" date="2015" name="Phytopathology">
        <title>Genomes of Candidatus Liberibacter solanacearum haplotype A from New Zealand and the USA suggest significant genome plasticity in the species.</title>
        <authorList>
            <person name="Thompson S.M."/>
            <person name="Johnson C.P."/>
            <person name="Lu A.Y."/>
            <person name="Frampton R.A."/>
            <person name="Sullivan K.L."/>
            <person name="Fiers M.W."/>
            <person name="Crowhurst R.N."/>
            <person name="Pitman A.R."/>
            <person name="Scott I."/>
            <person name="Gudmestad N.C."/>
            <person name="Smith G.R."/>
        </authorList>
    </citation>
    <scope>NUCLEOTIDE SEQUENCE [LARGE SCALE GENOMIC DNA]</scope>
    <source>
        <strain evidence="4 5">LsoNZ1</strain>
    </source>
</reference>
<evidence type="ECO:0000313" key="4">
    <source>
        <dbReference type="EMBL" id="KJZ81592.1"/>
    </source>
</evidence>
<dbReference type="RefSeq" id="WP_034441140.1">
    <property type="nucleotide sequence ID" value="NZ_JMTK01000002.1"/>
</dbReference>
<dbReference type="AlphaFoldDB" id="A0A095BGQ6"/>
<evidence type="ECO:0000256" key="3">
    <source>
        <dbReference type="ARBA" id="ARBA00023219"/>
    </source>
</evidence>
<dbReference type="Pfam" id="PF12236">
    <property type="entry name" value="Head-tail_con"/>
    <property type="match status" value="1"/>
</dbReference>
<comment type="subcellular location">
    <subcellularLocation>
        <location evidence="1">Virion</location>
    </subcellularLocation>
</comment>
<dbReference type="InterPro" id="IPR020991">
    <property type="entry name" value="Connector_podovirus"/>
</dbReference>
<comment type="caution">
    <text evidence="4">The sequence shown here is derived from an EMBL/GenBank/DDBJ whole genome shotgun (WGS) entry which is preliminary data.</text>
</comment>
<evidence type="ECO:0000313" key="5">
    <source>
        <dbReference type="Proteomes" id="UP000033731"/>
    </source>
</evidence>
<sequence length="555" mass="63460">MKYSIKKIETCFEDLKSQRSELNTRMEELTGLLYPYKQDSKSHMWDTTGSEACIKLSSLLSSLITPPGQKWHGLSEPFFRHQAFLYEEDAGAKRIREWCDQVTDVLFGFRERSRSGFVSCLQSFYTSIVEFGTGCFYIEADVDETGLEEGIRYIAVPLADVYLSVNHQNEVDSVYRTFEFTAEQIVGKWGEGVLSDRMKSSYEKKETDKFKIIHAVYPRSLAEKKKDKGNKNFHSQFVCIDENLFFEEKQIATLPYIVGRYRVRADEIYGKSPAMEALPAIRRLNEISNELAQYARLSLYPAYLAPSEAKQRDFEVKSRHINIGAMSRDGKALFQPLQVGNPLPFYDELKRIQGSIHSLFLLDLFQVLDDKASRSAAESMEKTREKGAFVGPLIGGLQSEFIGAMIKRELDILDAQHKLPELDDYDHSPFHLLKVEYTSPLFKYQQAESVASVLQGTNTVLELGAKTGNSEPMDHIDIDKVSRFALWASGSPAHLIRDVDEVRNIRIKREDQMEKMRNDQIEDQQEQMGMEAGAKAVSKAMEKKMTNDLMENSYD</sequence>
<dbReference type="PATRIC" id="fig|556287.9.peg.329"/>
<accession>A0A095BGQ6</accession>